<evidence type="ECO:0000313" key="3">
    <source>
        <dbReference type="Proteomes" id="UP000602198"/>
    </source>
</evidence>
<proteinExistence type="predicted"/>
<dbReference type="Pfam" id="PF07045">
    <property type="entry name" value="DUF1330"/>
    <property type="match status" value="1"/>
</dbReference>
<gene>
    <name evidence="2" type="ORF">JK358_35960</name>
</gene>
<dbReference type="EMBL" id="JAERRJ010000019">
    <property type="protein sequence ID" value="MBL1079812.1"/>
    <property type="molecule type" value="Genomic_DNA"/>
</dbReference>
<protein>
    <submittedName>
        <fullName evidence="2">DUF1330 domain-containing protein</fullName>
    </submittedName>
</protein>
<reference evidence="2 3" key="1">
    <citation type="submission" date="2021-01" db="EMBL/GenBank/DDBJ databases">
        <title>WGS of actinomycetes isolated from Thailand.</title>
        <authorList>
            <person name="Thawai C."/>
        </authorList>
    </citation>
    <scope>NUCLEOTIDE SEQUENCE [LARGE SCALE GENOMIC DNA]</scope>
    <source>
        <strain evidence="2 3">LPG 2</strain>
    </source>
</reference>
<dbReference type="PANTHER" id="PTHR41521:SF4">
    <property type="entry name" value="BLR0684 PROTEIN"/>
    <property type="match status" value="1"/>
</dbReference>
<dbReference type="RefSeq" id="WP_201957573.1">
    <property type="nucleotide sequence ID" value="NZ_JAERRJ010000019.1"/>
</dbReference>
<evidence type="ECO:0000259" key="1">
    <source>
        <dbReference type="Pfam" id="PF07045"/>
    </source>
</evidence>
<dbReference type="Proteomes" id="UP000602198">
    <property type="component" value="Unassembled WGS sequence"/>
</dbReference>
<dbReference type="PANTHER" id="PTHR41521">
    <property type="match status" value="1"/>
</dbReference>
<organism evidence="2 3">
    <name type="scientific">Nocardia acididurans</name>
    <dbReference type="NCBI Taxonomy" id="2802282"/>
    <lineage>
        <taxon>Bacteria</taxon>
        <taxon>Bacillati</taxon>
        <taxon>Actinomycetota</taxon>
        <taxon>Actinomycetes</taxon>
        <taxon>Mycobacteriales</taxon>
        <taxon>Nocardiaceae</taxon>
        <taxon>Nocardia</taxon>
    </lineage>
</organism>
<dbReference type="InterPro" id="IPR010753">
    <property type="entry name" value="DUF1330"/>
</dbReference>
<evidence type="ECO:0000313" key="2">
    <source>
        <dbReference type="EMBL" id="MBL1079812.1"/>
    </source>
</evidence>
<name>A0ABS1MGL7_9NOCA</name>
<accession>A0ABS1MGL7</accession>
<dbReference type="SUPFAM" id="SSF54909">
    <property type="entry name" value="Dimeric alpha+beta barrel"/>
    <property type="match status" value="1"/>
</dbReference>
<dbReference type="Gene3D" id="3.30.70.100">
    <property type="match status" value="1"/>
</dbReference>
<feature type="domain" description="DUF1330" evidence="1">
    <location>
        <begin position="2"/>
        <end position="94"/>
    </location>
</feature>
<keyword evidence="3" id="KW-1185">Reference proteome</keyword>
<comment type="caution">
    <text evidence="2">The sequence shown here is derived from an EMBL/GenBank/DDBJ whole genome shotgun (WGS) entry which is preliminary data.</text>
</comment>
<sequence>MTAYAIAHLHSIDFGPELAEYLRRVDATLEMYGGRFLVHGGRQAVREGPHDGLVVVVEFPDLTAARQWYDSPEYQAIVGLRTSRARCTMILAEKCSPGHRAIELLGGSDAG</sequence>
<dbReference type="InterPro" id="IPR011008">
    <property type="entry name" value="Dimeric_a/b-barrel"/>
</dbReference>